<evidence type="ECO:0000313" key="3">
    <source>
        <dbReference type="EMBL" id="CEL71204.1"/>
    </source>
</evidence>
<evidence type="ECO:0000313" key="4">
    <source>
        <dbReference type="Proteomes" id="UP000007494"/>
    </source>
</evidence>
<dbReference type="eggNOG" id="ENOG502R0D7">
    <property type="taxonomic scope" value="Eukaryota"/>
</dbReference>
<proteinExistence type="predicted"/>
<evidence type="ECO:0000313" key="2">
    <source>
        <dbReference type="EMBL" id="CBZ56445.1"/>
    </source>
</evidence>
<protein>
    <submittedName>
        <fullName evidence="3">LEA1 protein, putative</fullName>
    </submittedName>
    <submittedName>
        <fullName evidence="2">Putative LEA1 protein</fullName>
    </submittedName>
</protein>
<feature type="compositionally biased region" description="Basic and acidic residues" evidence="1">
    <location>
        <begin position="108"/>
        <end position="124"/>
    </location>
</feature>
<dbReference type="OrthoDB" id="331086at2759"/>
<dbReference type="EMBL" id="LN714487">
    <property type="protein sequence ID" value="CEL71204.1"/>
    <property type="molecule type" value="Genomic_DNA"/>
</dbReference>
<dbReference type="AlphaFoldDB" id="F0VRU7"/>
<dbReference type="GeneID" id="13445667"/>
<feature type="compositionally biased region" description="Polar residues" evidence="1">
    <location>
        <begin position="93"/>
        <end position="106"/>
    </location>
</feature>
<reference evidence="4" key="3">
    <citation type="journal article" date="2012" name="PLoS Pathog.">
        <title>Comparative genomics of the apicomplexan parasites Toxoplasma gondii and Neospora caninum: Coccidia differing in host range and transmission strategy.</title>
        <authorList>
            <person name="Reid A.J."/>
            <person name="Vermont S.J."/>
            <person name="Cotton J.A."/>
            <person name="Harris D."/>
            <person name="Hill-Cawthorne G.A."/>
            <person name="Konen-Waisman S."/>
            <person name="Latham S.M."/>
            <person name="Mourier T."/>
            <person name="Norton R."/>
            <person name="Quail M.A."/>
            <person name="Sanders M."/>
            <person name="Shanmugam D."/>
            <person name="Sohal A."/>
            <person name="Wasmuth J.D."/>
            <person name="Brunk B."/>
            <person name="Grigg M.E."/>
            <person name="Howard J.C."/>
            <person name="Parkinson J."/>
            <person name="Roos D.S."/>
            <person name="Trees A.J."/>
            <person name="Berriman M."/>
            <person name="Pain A."/>
            <person name="Wastling J.M."/>
        </authorList>
    </citation>
    <scope>NUCLEOTIDE SEQUENCE [LARGE SCALE GENOMIC DNA]</scope>
    <source>
        <strain evidence="4">Liverpool</strain>
    </source>
</reference>
<dbReference type="Proteomes" id="UP000007494">
    <property type="component" value="Chromosome XII"/>
</dbReference>
<dbReference type="VEuPathDB" id="ToxoDB:NCLIV_068680"/>
<dbReference type="EMBL" id="FR823393">
    <property type="protein sequence ID" value="CBZ56445.1"/>
    <property type="molecule type" value="Genomic_DNA"/>
</dbReference>
<reference evidence="2" key="1">
    <citation type="submission" date="2011-02" db="EMBL/GenBank/DDBJ databases">
        <authorList>
            <person name="Aslett M."/>
        </authorList>
    </citation>
    <scope>NUCLEOTIDE SEQUENCE</scope>
    <source>
        <strain evidence="2">Liverpool</strain>
    </source>
</reference>
<keyword evidence="4" id="KW-1185">Reference proteome</keyword>
<organism evidence="2 4">
    <name type="scientific">Neospora caninum (strain Liverpool)</name>
    <dbReference type="NCBI Taxonomy" id="572307"/>
    <lineage>
        <taxon>Eukaryota</taxon>
        <taxon>Sar</taxon>
        <taxon>Alveolata</taxon>
        <taxon>Apicomplexa</taxon>
        <taxon>Conoidasida</taxon>
        <taxon>Coccidia</taxon>
        <taxon>Eucoccidiorida</taxon>
        <taxon>Eimeriorina</taxon>
        <taxon>Sarcocystidae</taxon>
        <taxon>Neospora</taxon>
    </lineage>
</organism>
<dbReference type="OMA" id="GEDAMMY"/>
<accession>F0VRU7</accession>
<name>F0VRU7_NEOCL</name>
<feature type="region of interest" description="Disordered" evidence="1">
    <location>
        <begin position="86"/>
        <end position="189"/>
    </location>
</feature>
<dbReference type="InParanoid" id="F0VRU7"/>
<feature type="compositionally biased region" description="Polar residues" evidence="1">
    <location>
        <begin position="131"/>
        <end position="141"/>
    </location>
</feature>
<evidence type="ECO:0000256" key="1">
    <source>
        <dbReference type="SAM" id="MobiDB-lite"/>
    </source>
</evidence>
<sequence length="189" mass="19763">MRAFSRYFAAGGNGGLFNTAKEAALDAKSTAKARLTAVTQEATNIAKQIAHPVEAVKDKAKGVGEIVNDTAEALKEKGKKALVDSGLKAREAVSQTPVKDSASSAGRQLKDAMEHVSETAKPEAPKAASSRRGSANPTSAEFKSIGEDAMMYGRELTGQTPQEAAEDVARVARSEAEGKAVDTGKRRSS</sequence>
<reference evidence="2" key="2">
    <citation type="submission" date="2011-03" db="EMBL/GenBank/DDBJ databases">
        <title>Comparative genomics and transcriptomics of Neospora caninum and Toxoplasma gondii.</title>
        <authorList>
            <person name="Reid A.J."/>
            <person name="Sohal A."/>
            <person name="Harris D."/>
            <person name="Quail M."/>
            <person name="Sanders M."/>
            <person name="Berriman M."/>
            <person name="Wastling J.M."/>
            <person name="Pain A."/>
        </authorList>
    </citation>
    <scope>NUCLEOTIDE SEQUENCE</scope>
    <source>
        <strain evidence="2">Liverpool</strain>
    </source>
</reference>
<gene>
    <name evidence="3" type="ORF">BN1204_068680</name>
    <name evidence="2" type="ORF">NCLIV_068680</name>
</gene>
<dbReference type="RefSeq" id="XP_003886470.1">
    <property type="nucleotide sequence ID" value="XM_003886421.1"/>
</dbReference>
<feature type="compositionally biased region" description="Basic and acidic residues" evidence="1">
    <location>
        <begin position="167"/>
        <end position="189"/>
    </location>
</feature>
<reference evidence="3" key="4">
    <citation type="journal article" date="2015" name="PLoS ONE">
        <title>Comprehensive Evaluation of Toxoplasma gondii VEG and Neospora caninum LIV Genomes with Tachyzoite Stage Transcriptome and Proteome Defines Novel Transcript Features.</title>
        <authorList>
            <person name="Ramaprasad A."/>
            <person name="Mourier T."/>
            <person name="Naeem R."/>
            <person name="Malas T.B."/>
            <person name="Moussa E."/>
            <person name="Panigrahi A."/>
            <person name="Vermont S.J."/>
            <person name="Otto T.D."/>
            <person name="Wastling J."/>
            <person name="Pain A."/>
        </authorList>
    </citation>
    <scope>NUCLEOTIDE SEQUENCE</scope>
    <source>
        <strain evidence="3">Liverpool</strain>
    </source>
</reference>